<proteinExistence type="predicted"/>
<accession>A0A7J5X8Q7</accession>
<dbReference type="EMBL" id="JAAKFY010000027">
    <property type="protein sequence ID" value="KAF3833365.1"/>
    <property type="molecule type" value="Genomic_DNA"/>
</dbReference>
<sequence length="162" mass="17656">MAAFQSGTSMQSGCRSSQLSSFTRKAPGYSLTEPSMSWKMVVLSPSICILLNQGPGSPKNTRDLCHELLSRKPNALVCRPSRATYFRNVQFCMLMGPSQRSAAVVGPPGAPDPVVRDGHPAVLTLTHKQRVYHLLARAVIVWERPSTAHREGGLECPGVQQQ</sequence>
<organism evidence="1 2">
    <name type="scientific">Dissostichus mawsoni</name>
    <name type="common">Antarctic cod</name>
    <dbReference type="NCBI Taxonomy" id="36200"/>
    <lineage>
        <taxon>Eukaryota</taxon>
        <taxon>Metazoa</taxon>
        <taxon>Chordata</taxon>
        <taxon>Craniata</taxon>
        <taxon>Vertebrata</taxon>
        <taxon>Euteleostomi</taxon>
        <taxon>Actinopterygii</taxon>
        <taxon>Neopterygii</taxon>
        <taxon>Teleostei</taxon>
        <taxon>Neoteleostei</taxon>
        <taxon>Acanthomorphata</taxon>
        <taxon>Eupercaria</taxon>
        <taxon>Perciformes</taxon>
        <taxon>Notothenioidei</taxon>
        <taxon>Nototheniidae</taxon>
        <taxon>Dissostichus</taxon>
    </lineage>
</organism>
<protein>
    <submittedName>
        <fullName evidence="1">Uncharacterized protein</fullName>
    </submittedName>
</protein>
<comment type="caution">
    <text evidence="1">The sequence shown here is derived from an EMBL/GenBank/DDBJ whole genome shotgun (WGS) entry which is preliminary data.</text>
</comment>
<feature type="non-terminal residue" evidence="1">
    <location>
        <position position="162"/>
    </location>
</feature>
<dbReference type="AlphaFoldDB" id="A0A7J5X8Q7"/>
<gene>
    <name evidence="1" type="ORF">F7725_027030</name>
</gene>
<keyword evidence="2" id="KW-1185">Reference proteome</keyword>
<evidence type="ECO:0000313" key="2">
    <source>
        <dbReference type="Proteomes" id="UP000518266"/>
    </source>
</evidence>
<dbReference type="Proteomes" id="UP000518266">
    <property type="component" value="Unassembled WGS sequence"/>
</dbReference>
<reference evidence="1 2" key="1">
    <citation type="submission" date="2020-03" db="EMBL/GenBank/DDBJ databases">
        <title>Dissostichus mawsoni Genome sequencing and assembly.</title>
        <authorList>
            <person name="Park H."/>
        </authorList>
    </citation>
    <scope>NUCLEOTIDE SEQUENCE [LARGE SCALE GENOMIC DNA]</scope>
    <source>
        <strain evidence="1">DM0001</strain>
        <tissue evidence="1">Muscle</tissue>
    </source>
</reference>
<name>A0A7J5X8Q7_DISMA</name>
<evidence type="ECO:0000313" key="1">
    <source>
        <dbReference type="EMBL" id="KAF3833365.1"/>
    </source>
</evidence>